<feature type="compositionally biased region" description="Low complexity" evidence="14">
    <location>
        <begin position="594"/>
        <end position="606"/>
    </location>
</feature>
<evidence type="ECO:0000313" key="19">
    <source>
        <dbReference type="Proteomes" id="UP000476934"/>
    </source>
</evidence>
<dbReference type="CDD" id="cd14014">
    <property type="entry name" value="STKc_PknB_like"/>
    <property type="match status" value="1"/>
</dbReference>
<keyword evidence="4" id="KW-0808">Transferase</keyword>
<feature type="binding site" evidence="13">
    <location>
        <position position="40"/>
    </location>
    <ligand>
        <name>ATP</name>
        <dbReference type="ChEBI" id="CHEBI:30616"/>
    </ligand>
</feature>
<evidence type="ECO:0000256" key="15">
    <source>
        <dbReference type="SAM" id="Phobius"/>
    </source>
</evidence>
<keyword evidence="6 18" id="KW-0418">Kinase</keyword>
<keyword evidence="3" id="KW-0309">Germination</keyword>
<evidence type="ECO:0000256" key="10">
    <source>
        <dbReference type="ARBA" id="ARBA00048679"/>
    </source>
</evidence>
<feature type="compositionally biased region" description="Basic and acidic residues" evidence="14">
    <location>
        <begin position="570"/>
        <end position="583"/>
    </location>
</feature>
<dbReference type="PROSITE" id="PS00108">
    <property type="entry name" value="PROTEIN_KINASE_ST"/>
    <property type="match status" value="1"/>
</dbReference>
<keyword evidence="8" id="KW-0735">Signal-anchor</keyword>
<evidence type="ECO:0000256" key="1">
    <source>
        <dbReference type="ARBA" id="ARBA00012513"/>
    </source>
</evidence>
<evidence type="ECO:0000256" key="2">
    <source>
        <dbReference type="ARBA" id="ARBA00022527"/>
    </source>
</evidence>
<evidence type="ECO:0000256" key="7">
    <source>
        <dbReference type="ARBA" id="ARBA00022840"/>
    </source>
</evidence>
<evidence type="ECO:0000256" key="11">
    <source>
        <dbReference type="ARBA" id="ARBA00060432"/>
    </source>
</evidence>
<dbReference type="EMBL" id="JAAIWK010000007">
    <property type="protein sequence ID" value="NEY19566.1"/>
    <property type="molecule type" value="Genomic_DNA"/>
</dbReference>
<dbReference type="GO" id="GO:0004674">
    <property type="term" value="F:protein serine/threonine kinase activity"/>
    <property type="evidence" value="ECO:0007669"/>
    <property type="project" value="UniProtKB-KW"/>
</dbReference>
<comment type="caution">
    <text evidence="18">The sequence shown here is derived from an EMBL/GenBank/DDBJ whole genome shotgun (WGS) entry which is preliminary data.</text>
</comment>
<evidence type="ECO:0000259" key="16">
    <source>
        <dbReference type="PROSITE" id="PS50011"/>
    </source>
</evidence>
<dbReference type="AlphaFoldDB" id="A0A6M0P4C4"/>
<dbReference type="InterPro" id="IPR017441">
    <property type="entry name" value="Protein_kinase_ATP_BS"/>
</dbReference>
<dbReference type="InterPro" id="IPR008271">
    <property type="entry name" value="Ser/Thr_kinase_AS"/>
</dbReference>
<name>A0A6M0P4C4_9BACI</name>
<dbReference type="PROSITE" id="PS51178">
    <property type="entry name" value="PASTA"/>
    <property type="match status" value="3"/>
</dbReference>
<dbReference type="SMART" id="SM00220">
    <property type="entry name" value="S_TKc"/>
    <property type="match status" value="1"/>
</dbReference>
<proteinExistence type="predicted"/>
<dbReference type="SMART" id="SM00740">
    <property type="entry name" value="PASTA"/>
    <property type="match status" value="3"/>
</dbReference>
<evidence type="ECO:0000256" key="6">
    <source>
        <dbReference type="ARBA" id="ARBA00022777"/>
    </source>
</evidence>
<evidence type="ECO:0000256" key="13">
    <source>
        <dbReference type="PROSITE-ProRule" id="PRU10141"/>
    </source>
</evidence>
<dbReference type="GO" id="GO:0009847">
    <property type="term" value="P:spore germination"/>
    <property type="evidence" value="ECO:0007669"/>
    <property type="project" value="UniProtKB-ARBA"/>
</dbReference>
<keyword evidence="15" id="KW-1133">Transmembrane helix</keyword>
<reference evidence="18 19" key="1">
    <citation type="submission" date="2020-02" db="EMBL/GenBank/DDBJ databases">
        <authorList>
            <person name="Feng H."/>
        </authorList>
    </citation>
    <scope>NUCLEOTIDE SEQUENCE [LARGE SCALE GENOMIC DNA]</scope>
    <source>
        <strain evidence="18 19">Gsoil 114</strain>
    </source>
</reference>
<comment type="subcellular location">
    <subcellularLocation>
        <location evidence="11">Spore membrane</location>
        <topology evidence="11">Single-pass type II membrane protein</topology>
    </subcellularLocation>
</comment>
<dbReference type="InterPro" id="IPR005543">
    <property type="entry name" value="PASTA_dom"/>
</dbReference>
<feature type="region of interest" description="Disordered" evidence="14">
    <location>
        <begin position="568"/>
        <end position="622"/>
    </location>
</feature>
<evidence type="ECO:0000256" key="5">
    <source>
        <dbReference type="ARBA" id="ARBA00022741"/>
    </source>
</evidence>
<evidence type="ECO:0000259" key="17">
    <source>
        <dbReference type="PROSITE" id="PS51178"/>
    </source>
</evidence>
<evidence type="ECO:0000256" key="4">
    <source>
        <dbReference type="ARBA" id="ARBA00022679"/>
    </source>
</evidence>
<sequence>MLIGRRINDRYKLLSFIGGGGMANVYLARDMILDRDVAIKILRLDFANEPEFIQRFHREAQSATSLVHPNIVSIYDIGEEDDINYIVMENVDGMTLKQYIQQFGPVSVEKTLDIMSQLTAAISHAHQNHIIHRDIKPQNILIDRNGVVKITDFGIAMALTATSITQTNAVLGSVHYLSPEQARGGMATYKSDIYALGIVMFELLTGRLPFSGESAVSIALKHLQSETPSPKRWNPDIPQSVENIILKATAKDPFHRYDSADQMGEDIRTALDPERINEPKFEVPEDNDKTKTIPVLSHFKSASIQEDETIILNDVESEEKKKKKKKNDKNPTKKRRRKWPWIVALLFIIFLVGGAAVAMYLPQWMGPKEVSVPSLANMDLNDAKSTLSTQGLTIGDKIKMTSDTVPKGKIIQSSPKAGAKVKEGTQVDVYVSSGKQKITFNDYVGRQFSDVVKLLSQEHFKDVKSKEVYDDAAPGTIIAQDPDADKKIIPENTVITFTVSKGLEKFPVKDLTDYTKKALDDYANESGFIIDSSKSKYSDTVKEGLVISQSPAAGTKLTRGSTIKVVLSKGPKELPPKTVKEEVTIPYEPEDTGDTNTDNTDDQSANNDDDSTSSKDDQDTKVKQQVQIFIEDMNHTMSEPVETFDITEDTKKQLEFTIEYKKQATYKIVRDGTVIAEDTVSYPD</sequence>
<feature type="domain" description="PASTA" evidence="17">
    <location>
        <begin position="366"/>
        <end position="433"/>
    </location>
</feature>
<comment type="catalytic activity">
    <reaction evidence="10">
        <text>L-seryl-[protein] + ATP = O-phospho-L-seryl-[protein] + ADP + H(+)</text>
        <dbReference type="Rhea" id="RHEA:17989"/>
        <dbReference type="Rhea" id="RHEA-COMP:9863"/>
        <dbReference type="Rhea" id="RHEA-COMP:11604"/>
        <dbReference type="ChEBI" id="CHEBI:15378"/>
        <dbReference type="ChEBI" id="CHEBI:29999"/>
        <dbReference type="ChEBI" id="CHEBI:30616"/>
        <dbReference type="ChEBI" id="CHEBI:83421"/>
        <dbReference type="ChEBI" id="CHEBI:456216"/>
        <dbReference type="EC" id="2.7.11.1"/>
    </reaction>
</comment>
<gene>
    <name evidence="18" type="primary">pknB</name>
    <name evidence="18" type="ORF">G4D61_06235</name>
</gene>
<dbReference type="FunFam" id="3.30.200.20:FF:000035">
    <property type="entry name" value="Serine/threonine protein kinase Stk1"/>
    <property type="match status" value="1"/>
</dbReference>
<dbReference type="GO" id="GO:0005524">
    <property type="term" value="F:ATP binding"/>
    <property type="evidence" value="ECO:0007669"/>
    <property type="project" value="UniProtKB-UniRule"/>
</dbReference>
<feature type="domain" description="Protein kinase" evidence="16">
    <location>
        <begin position="11"/>
        <end position="271"/>
    </location>
</feature>
<dbReference type="FunFam" id="1.10.510.10:FF:000021">
    <property type="entry name" value="Serine/threonine protein kinase"/>
    <property type="match status" value="1"/>
</dbReference>
<evidence type="ECO:0000256" key="8">
    <source>
        <dbReference type="ARBA" id="ARBA00022968"/>
    </source>
</evidence>
<feature type="domain" description="PASTA" evidence="17">
    <location>
        <begin position="434"/>
        <end position="501"/>
    </location>
</feature>
<dbReference type="GO" id="GO:0071224">
    <property type="term" value="P:cellular response to peptidoglycan"/>
    <property type="evidence" value="ECO:0007669"/>
    <property type="project" value="UniProtKB-ARBA"/>
</dbReference>
<keyword evidence="19" id="KW-1185">Reference proteome</keyword>
<organism evidence="18 19">
    <name type="scientific">Heyndrickxia ginsengihumi</name>
    <dbReference type="NCBI Taxonomy" id="363870"/>
    <lineage>
        <taxon>Bacteria</taxon>
        <taxon>Bacillati</taxon>
        <taxon>Bacillota</taxon>
        <taxon>Bacilli</taxon>
        <taxon>Bacillales</taxon>
        <taxon>Bacillaceae</taxon>
        <taxon>Heyndrickxia</taxon>
    </lineage>
</organism>
<keyword evidence="7 13" id="KW-0067">ATP-binding</keyword>
<dbReference type="Proteomes" id="UP000476934">
    <property type="component" value="Unassembled WGS sequence"/>
</dbReference>
<feature type="transmembrane region" description="Helical" evidence="15">
    <location>
        <begin position="339"/>
        <end position="361"/>
    </location>
</feature>
<dbReference type="EC" id="2.7.11.1" evidence="1"/>
<comment type="catalytic activity">
    <reaction evidence="9">
        <text>L-threonyl-[protein] + ATP = O-phospho-L-threonyl-[protein] + ADP + H(+)</text>
        <dbReference type="Rhea" id="RHEA:46608"/>
        <dbReference type="Rhea" id="RHEA-COMP:11060"/>
        <dbReference type="Rhea" id="RHEA-COMP:11605"/>
        <dbReference type="ChEBI" id="CHEBI:15378"/>
        <dbReference type="ChEBI" id="CHEBI:30013"/>
        <dbReference type="ChEBI" id="CHEBI:30616"/>
        <dbReference type="ChEBI" id="CHEBI:61977"/>
        <dbReference type="ChEBI" id="CHEBI:456216"/>
        <dbReference type="EC" id="2.7.11.1"/>
    </reaction>
</comment>
<keyword evidence="15" id="KW-0472">Membrane</keyword>
<dbReference type="RefSeq" id="WP_163173533.1">
    <property type="nucleotide sequence ID" value="NZ_JAAIWK010000007.1"/>
</dbReference>
<evidence type="ECO:0000256" key="3">
    <source>
        <dbReference type="ARBA" id="ARBA00022544"/>
    </source>
</evidence>
<dbReference type="Gene3D" id="3.30.200.20">
    <property type="entry name" value="Phosphorylase Kinase, domain 1"/>
    <property type="match status" value="1"/>
</dbReference>
<dbReference type="SUPFAM" id="SSF56112">
    <property type="entry name" value="Protein kinase-like (PK-like)"/>
    <property type="match status" value="1"/>
</dbReference>
<dbReference type="Pfam" id="PF00069">
    <property type="entry name" value="Pkinase"/>
    <property type="match status" value="1"/>
</dbReference>
<dbReference type="PANTHER" id="PTHR43289:SF34">
    <property type="entry name" value="SERINE_THREONINE-PROTEIN KINASE YBDM-RELATED"/>
    <property type="match status" value="1"/>
</dbReference>
<feature type="domain" description="PASTA" evidence="17">
    <location>
        <begin position="502"/>
        <end position="569"/>
    </location>
</feature>
<dbReference type="Pfam" id="PF21160">
    <property type="entry name" value="PrkC-like_PASTA-like"/>
    <property type="match status" value="1"/>
</dbReference>
<dbReference type="InterPro" id="IPR011009">
    <property type="entry name" value="Kinase-like_dom_sf"/>
</dbReference>
<evidence type="ECO:0000256" key="12">
    <source>
        <dbReference type="ARBA" id="ARBA00070041"/>
    </source>
</evidence>
<dbReference type="Gene3D" id="1.10.510.10">
    <property type="entry name" value="Transferase(Phosphotransferase) domain 1"/>
    <property type="match status" value="1"/>
</dbReference>
<dbReference type="Gene3D" id="2.60.40.2560">
    <property type="match status" value="1"/>
</dbReference>
<reference evidence="18 19" key="2">
    <citation type="submission" date="2020-03" db="EMBL/GenBank/DDBJ databases">
        <title>Bacillus aquiflavi sp. nov., isolated from yellow water of strong flavor Chinese baijiu in Yibin region of China.</title>
        <authorList>
            <person name="Xie J."/>
        </authorList>
    </citation>
    <scope>NUCLEOTIDE SEQUENCE [LARGE SCALE GENOMIC DNA]</scope>
    <source>
        <strain evidence="18 19">Gsoil 114</strain>
    </source>
</reference>
<dbReference type="PROSITE" id="PS00107">
    <property type="entry name" value="PROTEIN_KINASE_ATP"/>
    <property type="match status" value="1"/>
</dbReference>
<evidence type="ECO:0000313" key="18">
    <source>
        <dbReference type="EMBL" id="NEY19566.1"/>
    </source>
</evidence>
<dbReference type="Gene3D" id="3.30.10.20">
    <property type="match status" value="3"/>
</dbReference>
<protein>
    <recommendedName>
        <fullName evidence="12">Serine/threonine-protein kinase PrkC</fullName>
        <ecNumber evidence="1">2.7.11.1</ecNumber>
    </recommendedName>
</protein>
<keyword evidence="5 13" id="KW-0547">Nucleotide-binding</keyword>
<dbReference type="GO" id="GO:0007165">
    <property type="term" value="P:signal transduction"/>
    <property type="evidence" value="ECO:0007669"/>
    <property type="project" value="UniProtKB-ARBA"/>
</dbReference>
<dbReference type="InterPro" id="IPR000719">
    <property type="entry name" value="Prot_kinase_dom"/>
</dbReference>
<dbReference type="PANTHER" id="PTHR43289">
    <property type="entry name" value="MITOGEN-ACTIVATED PROTEIN KINASE KINASE KINASE 20-RELATED"/>
    <property type="match status" value="1"/>
</dbReference>
<evidence type="ECO:0000256" key="14">
    <source>
        <dbReference type="SAM" id="MobiDB-lite"/>
    </source>
</evidence>
<dbReference type="CDD" id="cd06577">
    <property type="entry name" value="PASTA_pknB"/>
    <property type="match status" value="3"/>
</dbReference>
<dbReference type="NCBIfam" id="NF033483">
    <property type="entry name" value="PknB_PASTA_kin"/>
    <property type="match status" value="1"/>
</dbReference>
<evidence type="ECO:0000256" key="9">
    <source>
        <dbReference type="ARBA" id="ARBA00047899"/>
    </source>
</evidence>
<keyword evidence="2" id="KW-0723">Serine/threonine-protein kinase</keyword>
<dbReference type="PROSITE" id="PS50011">
    <property type="entry name" value="PROTEIN_KINASE_DOM"/>
    <property type="match status" value="1"/>
</dbReference>
<dbReference type="Pfam" id="PF03793">
    <property type="entry name" value="PASTA"/>
    <property type="match status" value="3"/>
</dbReference>
<keyword evidence="15" id="KW-0812">Transmembrane</keyword>
<feature type="compositionally biased region" description="Basic and acidic residues" evidence="14">
    <location>
        <begin position="612"/>
        <end position="622"/>
    </location>
</feature>
<accession>A0A6M0P4C4</accession>